<evidence type="ECO:0000313" key="2">
    <source>
        <dbReference type="EMBL" id="RGL09469.1"/>
    </source>
</evidence>
<dbReference type="AlphaFoldDB" id="A0A3E4QQK8"/>
<evidence type="ECO:0008006" key="4">
    <source>
        <dbReference type="Google" id="ProtNLM"/>
    </source>
</evidence>
<dbReference type="Proteomes" id="UP000260943">
    <property type="component" value="Unassembled WGS sequence"/>
</dbReference>
<comment type="caution">
    <text evidence="2">The sequence shown here is derived from an EMBL/GenBank/DDBJ whole genome shotgun (WGS) entry which is preliminary data.</text>
</comment>
<feature type="transmembrane region" description="Helical" evidence="1">
    <location>
        <begin position="12"/>
        <end position="31"/>
    </location>
</feature>
<reference evidence="2 3" key="1">
    <citation type="submission" date="2018-08" db="EMBL/GenBank/DDBJ databases">
        <title>A genome reference for cultivated species of the human gut microbiota.</title>
        <authorList>
            <person name="Zou Y."/>
            <person name="Xue W."/>
            <person name="Luo G."/>
        </authorList>
    </citation>
    <scope>NUCLEOTIDE SEQUENCE [LARGE SCALE GENOMIC DNA]</scope>
    <source>
        <strain evidence="2 3">TF08-14</strain>
    </source>
</reference>
<proteinExistence type="predicted"/>
<dbReference type="RefSeq" id="WP_117679886.1">
    <property type="nucleotide sequence ID" value="NZ_CAJJKC010000004.1"/>
</dbReference>
<feature type="transmembrane region" description="Helical" evidence="1">
    <location>
        <begin position="71"/>
        <end position="88"/>
    </location>
</feature>
<evidence type="ECO:0000313" key="3">
    <source>
        <dbReference type="Proteomes" id="UP000260943"/>
    </source>
</evidence>
<keyword evidence="1" id="KW-0472">Membrane</keyword>
<gene>
    <name evidence="2" type="ORF">DXC81_07645</name>
</gene>
<keyword evidence="1" id="KW-0812">Transmembrane</keyword>
<protein>
    <recommendedName>
        <fullName evidence="4">DUF5673 domain-containing protein</fullName>
    </recommendedName>
</protein>
<dbReference type="EMBL" id="QSRJ01000009">
    <property type="protein sequence ID" value="RGL09469.1"/>
    <property type="molecule type" value="Genomic_DNA"/>
</dbReference>
<keyword evidence="1" id="KW-1133">Transmembrane helix</keyword>
<accession>A0A3E4QQK8</accession>
<sequence length="160" mass="17809">MDLLAQKDSWLVYALFAIGAVMLVYTLYLLVEQRRSLVFEVSRGPWTYVVSVGLIVFAVGYYFFAGQSLKEIATGSVLFAFAIFMAAVRNGVGRTGVYIDGVRYAWSKVDAARVAKDHGNPVVTFRIKDIERPIRLPGCDVKEVSQFVSEMGKSYGFNAK</sequence>
<feature type="transmembrane region" description="Helical" evidence="1">
    <location>
        <begin position="43"/>
        <end position="65"/>
    </location>
</feature>
<evidence type="ECO:0000256" key="1">
    <source>
        <dbReference type="SAM" id="Phobius"/>
    </source>
</evidence>
<name>A0A3E4QQK8_9ACTN</name>
<organism evidence="2 3">
    <name type="scientific">Collinsella tanakaei</name>
    <dbReference type="NCBI Taxonomy" id="626935"/>
    <lineage>
        <taxon>Bacteria</taxon>
        <taxon>Bacillati</taxon>
        <taxon>Actinomycetota</taxon>
        <taxon>Coriobacteriia</taxon>
        <taxon>Coriobacteriales</taxon>
        <taxon>Coriobacteriaceae</taxon>
        <taxon>Collinsella</taxon>
    </lineage>
</organism>